<dbReference type="InterPro" id="IPR008928">
    <property type="entry name" value="6-hairpin_glycosidase_sf"/>
</dbReference>
<dbReference type="STRING" id="1330330.IX53_06995"/>
<dbReference type="KEGG" id="kpf:IX53_06995"/>
<dbReference type="AlphaFoldDB" id="A0A0G2Z7T1"/>
<reference evidence="1 2" key="1">
    <citation type="submission" date="2015-04" db="EMBL/GenBank/DDBJ databases">
        <title>Complete Genome Sequence of Kosmotoga pacifica SLHLJ1.</title>
        <authorList>
            <person name="Jiang L.J."/>
            <person name="Shao Z.Z."/>
            <person name="Jebbar M."/>
        </authorList>
    </citation>
    <scope>NUCLEOTIDE SEQUENCE [LARGE SCALE GENOMIC DNA]</scope>
    <source>
        <strain evidence="1 2">SLHLJ1</strain>
    </source>
</reference>
<dbReference type="InterPro" id="IPR012341">
    <property type="entry name" value="6hp_glycosidase-like_sf"/>
</dbReference>
<evidence type="ECO:0000313" key="1">
    <source>
        <dbReference type="EMBL" id="AKI97607.1"/>
    </source>
</evidence>
<dbReference type="OrthoDB" id="49490at2"/>
<dbReference type="GO" id="GO:0005975">
    <property type="term" value="P:carbohydrate metabolic process"/>
    <property type="evidence" value="ECO:0007669"/>
    <property type="project" value="InterPro"/>
</dbReference>
<gene>
    <name evidence="1" type="ORF">IX53_06995</name>
</gene>
<keyword evidence="2" id="KW-1185">Reference proteome</keyword>
<evidence type="ECO:0008006" key="3">
    <source>
        <dbReference type="Google" id="ProtNLM"/>
    </source>
</evidence>
<sequence length="529" mass="59527">MNSTFYESGRKVYYFGRTNGKNEDIGWHVRGKMGGLWFENVRLFSSITLSRGDDILTPDKFTNNIHHKILVFGETALKFVAHPHESTFAISLADYKPNDALNFQVDPTPTWLEEEKLTPVFEIVRRRAETVIIVSLNEKRKFFIRANTPSVKIKDDIITIIPQSNPLTCTISGDSVTHVPFDSVVGVKKEYYSKFLPADKEDIKFWAQLNALDLYFEREAGEGYVAGLPEFPWWFGIDSVYTGLGLLRTSQIELVKASIENLARFGDGLAPHEVTTAGRIYARARINELPAFAYLVTRYVALTGEVSFMKLVDTACKRLLSSINKDGYPVGEGIVEVPGTEASAMLDSASWFYKLLFELESSGLIDHLECRSETKPLLEKLHKNFIKVWGNEELFFDAISGGEKYFFGHFIQIYPLALELVPKEYGKRALETMKERGFFTNNGMIHTLPLEMFEAGEYGPTDKNSIVWSLPTALALKAAINYGDTQLEAHMRSSFEEALKIGMPGAIPEILPDGGCTVQAWNAFLVDVL</sequence>
<dbReference type="RefSeq" id="WP_047754742.1">
    <property type="nucleotide sequence ID" value="NZ_CAJUHA010000017.1"/>
</dbReference>
<name>A0A0G2Z7T1_9BACT</name>
<dbReference type="SUPFAM" id="SSF48208">
    <property type="entry name" value="Six-hairpin glycosidases"/>
    <property type="match status" value="1"/>
</dbReference>
<protein>
    <recommendedName>
        <fullName evidence="3">Glycogen debranching protein</fullName>
    </recommendedName>
</protein>
<proteinExistence type="predicted"/>
<dbReference type="Gene3D" id="1.50.10.10">
    <property type="match status" value="1"/>
</dbReference>
<accession>A0A0G2Z7T1</accession>
<dbReference type="Proteomes" id="UP000035159">
    <property type="component" value="Chromosome"/>
</dbReference>
<dbReference type="PATRIC" id="fig|1330330.3.peg.1418"/>
<dbReference type="EMBL" id="CP011232">
    <property type="protein sequence ID" value="AKI97607.1"/>
    <property type="molecule type" value="Genomic_DNA"/>
</dbReference>
<organism evidence="1 2">
    <name type="scientific">Kosmotoga pacifica</name>
    <dbReference type="NCBI Taxonomy" id="1330330"/>
    <lineage>
        <taxon>Bacteria</taxon>
        <taxon>Thermotogati</taxon>
        <taxon>Thermotogota</taxon>
        <taxon>Thermotogae</taxon>
        <taxon>Kosmotogales</taxon>
        <taxon>Kosmotogaceae</taxon>
        <taxon>Kosmotoga</taxon>
    </lineage>
</organism>
<evidence type="ECO:0000313" key="2">
    <source>
        <dbReference type="Proteomes" id="UP000035159"/>
    </source>
</evidence>